<evidence type="ECO:0000256" key="2">
    <source>
        <dbReference type="SAM" id="MobiDB-lite"/>
    </source>
</evidence>
<evidence type="ECO:0000256" key="3">
    <source>
        <dbReference type="SAM" id="Phobius"/>
    </source>
</evidence>
<dbReference type="EMBL" id="JANIAM010000015">
    <property type="protein sequence ID" value="MDD2113796.1"/>
    <property type="molecule type" value="Genomic_DNA"/>
</dbReference>
<dbReference type="AlphaFoldDB" id="A0A9X4HYL0"/>
<evidence type="ECO:0000256" key="1">
    <source>
        <dbReference type="SAM" id="Coils"/>
    </source>
</evidence>
<keyword evidence="3" id="KW-0812">Transmembrane</keyword>
<keyword evidence="1" id="KW-0175">Coiled coil</keyword>
<evidence type="ECO:0000313" key="4">
    <source>
        <dbReference type="EMBL" id="MDD2113796.1"/>
    </source>
</evidence>
<comment type="caution">
    <text evidence="4">The sequence shown here is derived from an EMBL/GenBank/DDBJ whole genome shotgun (WGS) entry which is preliminary data.</text>
</comment>
<reference evidence="4" key="1">
    <citation type="submission" date="2022-07" db="EMBL/GenBank/DDBJ databases">
        <title>Multi-strain Analysis of Pseudomonas putida Reveals Metabolic and Genetic Diversity.</title>
        <authorList>
            <person name="Monk J.M."/>
        </authorList>
    </citation>
    <scope>NUCLEOTIDE SEQUENCE</scope>
    <source>
        <strain evidence="4">17633</strain>
    </source>
</reference>
<feature type="coiled-coil region" evidence="1">
    <location>
        <begin position="65"/>
        <end position="92"/>
    </location>
</feature>
<dbReference type="Proteomes" id="UP001150728">
    <property type="component" value="Unassembled WGS sequence"/>
</dbReference>
<dbReference type="RefSeq" id="WP_274120501.1">
    <property type="nucleotide sequence ID" value="NZ_JANIAM010000015.1"/>
</dbReference>
<feature type="transmembrane region" description="Helical" evidence="3">
    <location>
        <begin position="113"/>
        <end position="132"/>
    </location>
</feature>
<evidence type="ECO:0000313" key="5">
    <source>
        <dbReference type="Proteomes" id="UP001150728"/>
    </source>
</evidence>
<sequence length="145" mass="15952">MSEEDDEEKAAIPSAKPLGEPPSKTSRHGITKDLAYSVEIQEKAIELSDEIMERIRQIVGSGEDDSELTKQLERLETQFDALNQSVTEIRVSIGKIDTRLDGIEKNLVSKGQVAIWALLAGMAVFAAGWWVVQQYLAPLLASLGK</sequence>
<gene>
    <name evidence="4" type="ORF">NP554_18640</name>
</gene>
<keyword evidence="3" id="KW-1133">Transmembrane helix</keyword>
<accession>A0A9X4HYL0</accession>
<keyword evidence="3" id="KW-0472">Membrane</keyword>
<organism evidence="4 5">
    <name type="scientific">Pseudomonas asiatica</name>
    <dbReference type="NCBI Taxonomy" id="2219225"/>
    <lineage>
        <taxon>Bacteria</taxon>
        <taxon>Pseudomonadati</taxon>
        <taxon>Pseudomonadota</taxon>
        <taxon>Gammaproteobacteria</taxon>
        <taxon>Pseudomonadales</taxon>
        <taxon>Pseudomonadaceae</taxon>
        <taxon>Pseudomonas</taxon>
    </lineage>
</organism>
<name>A0A9X4HYL0_9PSED</name>
<proteinExistence type="predicted"/>
<protein>
    <submittedName>
        <fullName evidence="4">Uncharacterized protein</fullName>
    </submittedName>
</protein>
<feature type="region of interest" description="Disordered" evidence="2">
    <location>
        <begin position="1"/>
        <end position="30"/>
    </location>
</feature>